<comment type="similarity">
    <text evidence="1">Belongs to the AHA1 family.</text>
</comment>
<evidence type="ECO:0000313" key="6">
    <source>
        <dbReference type="EMBL" id="PTQ66852.1"/>
    </source>
</evidence>
<reference evidence="8" key="1">
    <citation type="submission" date="2016-10" db="EMBL/GenBank/DDBJ databases">
        <authorList>
            <person name="Varghese N."/>
            <person name="Submissions S."/>
        </authorList>
    </citation>
    <scope>NUCLEOTIDE SEQUENCE [LARGE SCALE GENOMIC DNA]</scope>
    <source>
        <strain evidence="8">Nm76</strain>
    </source>
</reference>
<dbReference type="EMBL" id="FODO01000025">
    <property type="protein sequence ID" value="SEO90778.1"/>
    <property type="molecule type" value="Genomic_DNA"/>
</dbReference>
<name>A0A1H8TJV7_9PROT</name>
<evidence type="ECO:0000256" key="4">
    <source>
        <dbReference type="ARBA" id="ARBA00023251"/>
    </source>
</evidence>
<evidence type="ECO:0000256" key="1">
    <source>
        <dbReference type="ARBA" id="ARBA00006817"/>
    </source>
</evidence>
<dbReference type="STRING" id="42354.SAMN05216333_12510"/>
<dbReference type="PROSITE" id="PS51819">
    <property type="entry name" value="VOC"/>
    <property type="match status" value="1"/>
</dbReference>
<dbReference type="InterPro" id="IPR000335">
    <property type="entry name" value="Bleomycin-R"/>
</dbReference>
<gene>
    <name evidence="6" type="ORF">C8R26_1452</name>
    <name evidence="7" type="ORF">SAMN05216333_12510</name>
</gene>
<organism evidence="7 8">
    <name type="scientific">Nitrosomonas oligotropha</name>
    <dbReference type="NCBI Taxonomy" id="42354"/>
    <lineage>
        <taxon>Bacteria</taxon>
        <taxon>Pseudomonadati</taxon>
        <taxon>Pseudomonadota</taxon>
        <taxon>Betaproteobacteria</taxon>
        <taxon>Nitrosomonadales</taxon>
        <taxon>Nitrosomonadaceae</taxon>
        <taxon>Nitrosomonas</taxon>
    </lineage>
</organism>
<dbReference type="InterPro" id="IPR029068">
    <property type="entry name" value="Glyas_Bleomycin-R_OHBP_Dase"/>
</dbReference>
<protein>
    <recommendedName>
        <fullName evidence="3">Bleomycin resistance protein</fullName>
    </recommendedName>
</protein>
<dbReference type="SUPFAM" id="SSF55961">
    <property type="entry name" value="Bet v1-like"/>
    <property type="match status" value="1"/>
</dbReference>
<dbReference type="InterPro" id="IPR023393">
    <property type="entry name" value="START-like_dom_sf"/>
</dbReference>
<dbReference type="CDD" id="cd07814">
    <property type="entry name" value="SRPBCC_CalC_Aha1-like"/>
    <property type="match status" value="1"/>
</dbReference>
<dbReference type="Proteomes" id="UP000198814">
    <property type="component" value="Unassembled WGS sequence"/>
</dbReference>
<dbReference type="SUPFAM" id="SSF54593">
    <property type="entry name" value="Glyoxalase/Bleomycin resistance protein/Dihydroxybiphenyl dioxygenase"/>
    <property type="match status" value="1"/>
</dbReference>
<dbReference type="Pfam" id="PF19581">
    <property type="entry name" value="Glyoxalase_7"/>
    <property type="match status" value="1"/>
</dbReference>
<dbReference type="InterPro" id="IPR037523">
    <property type="entry name" value="VOC_core"/>
</dbReference>
<reference evidence="7" key="2">
    <citation type="submission" date="2016-10" db="EMBL/GenBank/DDBJ databases">
        <authorList>
            <person name="de Groot N.N."/>
        </authorList>
    </citation>
    <scope>NUCLEOTIDE SEQUENCE [LARGE SCALE GENOMIC DNA]</scope>
    <source>
        <strain evidence="7">Nm76</strain>
    </source>
</reference>
<keyword evidence="4" id="KW-0046">Antibiotic resistance</keyword>
<dbReference type="InterPro" id="IPR013538">
    <property type="entry name" value="ASHA1/2-like_C"/>
</dbReference>
<dbReference type="Gene3D" id="3.30.530.20">
    <property type="match status" value="1"/>
</dbReference>
<sequence length="298" mass="33712">MNTPIIKKDIVNKIITVERVFGAPKNRVWKAWTDSAWLDKWWAPKPWTAITKSFDFSEGGHWHYCMSGPGGEKIWAWMGFESIEPENSFTAQDVFCDDKGKLNEEMPRMHWKNEFRDNGEATTVLVTITFNTIDDMEKIIAMGFEAGFSLGLSNLDEVLGVQPGGSRGLTFGDKGEHVLNQTVIPQLRITNAAASLSFYVDGLGFVVDWKHQFEPGFPLFVQLTRKDQTIFLTEHTGDCQVGGAIYFVVPDVEDCYHEFTNRGITTIESPHDTPWESREMVVTDPDGNRLRFATYVAA</sequence>
<dbReference type="AlphaFoldDB" id="A0A1H8TJV7"/>
<dbReference type="CDD" id="cd08349">
    <property type="entry name" value="BLMA_like"/>
    <property type="match status" value="1"/>
</dbReference>
<dbReference type="Pfam" id="PF08327">
    <property type="entry name" value="AHSA1"/>
    <property type="match status" value="1"/>
</dbReference>
<feature type="domain" description="VOC" evidence="5">
    <location>
        <begin position="178"/>
        <end position="295"/>
    </location>
</feature>
<proteinExistence type="inferred from homology"/>
<evidence type="ECO:0000313" key="7">
    <source>
        <dbReference type="EMBL" id="SEO90778.1"/>
    </source>
</evidence>
<dbReference type="Gene3D" id="3.10.180.10">
    <property type="entry name" value="2,3-Dihydroxybiphenyl 1,2-Dioxygenase, domain 1"/>
    <property type="match status" value="1"/>
</dbReference>
<dbReference type="Proteomes" id="UP000244128">
    <property type="component" value="Unassembled WGS sequence"/>
</dbReference>
<dbReference type="OrthoDB" id="9803104at2"/>
<reference evidence="6 9" key="3">
    <citation type="submission" date="2018-04" db="EMBL/GenBank/DDBJ databases">
        <title>Active sludge and wastewater microbial communities from Klosterneuburg, Austria.</title>
        <authorList>
            <person name="Wagner M."/>
        </authorList>
    </citation>
    <scope>NUCLEOTIDE SEQUENCE [LARGE SCALE GENOMIC DNA]</scope>
    <source>
        <strain evidence="6 9">Nm49</strain>
    </source>
</reference>
<evidence type="ECO:0000256" key="3">
    <source>
        <dbReference type="ARBA" id="ARBA00021572"/>
    </source>
</evidence>
<dbReference type="GO" id="GO:0046677">
    <property type="term" value="P:response to antibiotic"/>
    <property type="evidence" value="ECO:0007669"/>
    <property type="project" value="UniProtKB-KW"/>
</dbReference>
<evidence type="ECO:0000313" key="8">
    <source>
        <dbReference type="Proteomes" id="UP000198814"/>
    </source>
</evidence>
<evidence type="ECO:0000259" key="5">
    <source>
        <dbReference type="PROSITE" id="PS51819"/>
    </source>
</evidence>
<evidence type="ECO:0000256" key="2">
    <source>
        <dbReference type="ARBA" id="ARBA00011051"/>
    </source>
</evidence>
<comment type="similarity">
    <text evidence="2">Belongs to the bleomycin resistance protein family.</text>
</comment>
<dbReference type="EMBL" id="QAOI01000045">
    <property type="protein sequence ID" value="PTQ66852.1"/>
    <property type="molecule type" value="Genomic_DNA"/>
</dbReference>
<accession>A0A1H8TJV7</accession>
<evidence type="ECO:0000313" key="9">
    <source>
        <dbReference type="Proteomes" id="UP000244128"/>
    </source>
</evidence>
<dbReference type="RefSeq" id="WP_090321509.1">
    <property type="nucleotide sequence ID" value="NZ_FNOE01000028.1"/>
</dbReference>
<keyword evidence="8" id="KW-1185">Reference proteome</keyword>